<organism evidence="2 3">
    <name type="scientific">Thermanaeromonas toyohensis ToBE</name>
    <dbReference type="NCBI Taxonomy" id="698762"/>
    <lineage>
        <taxon>Bacteria</taxon>
        <taxon>Bacillati</taxon>
        <taxon>Bacillota</taxon>
        <taxon>Clostridia</taxon>
        <taxon>Neomoorellales</taxon>
        <taxon>Neomoorellaceae</taxon>
        <taxon>Thermanaeromonas</taxon>
    </lineage>
</organism>
<dbReference type="PANTHER" id="PTHR43777:SF1">
    <property type="entry name" value="MOLYBDENUM COFACTOR CYTIDYLYLTRANSFERASE"/>
    <property type="match status" value="1"/>
</dbReference>
<dbReference type="AlphaFoldDB" id="A0A1W1W1S3"/>
<feature type="domain" description="MobA-like NTP transferase" evidence="1">
    <location>
        <begin position="264"/>
        <end position="424"/>
    </location>
</feature>
<dbReference type="InterPro" id="IPR017587">
    <property type="entry name" value="YqeC"/>
</dbReference>
<keyword evidence="2" id="KW-0808">Transferase</keyword>
<dbReference type="NCBIfam" id="TIGR03172">
    <property type="entry name" value="selenium cofactor biosynthesis protein YqeC"/>
    <property type="match status" value="1"/>
</dbReference>
<dbReference type="EMBL" id="LT838272">
    <property type="protein sequence ID" value="SMB99579.1"/>
    <property type="molecule type" value="Genomic_DNA"/>
</dbReference>
<dbReference type="PANTHER" id="PTHR43777">
    <property type="entry name" value="MOLYBDENUM COFACTOR CYTIDYLYLTRANSFERASE"/>
    <property type="match status" value="1"/>
</dbReference>
<dbReference type="CDD" id="cd04182">
    <property type="entry name" value="GT_2_like_f"/>
    <property type="match status" value="1"/>
</dbReference>
<protein>
    <submittedName>
        <fullName evidence="2">Molybdenum cofactor cytidylyltransferase</fullName>
    </submittedName>
</protein>
<dbReference type="GO" id="GO:0016779">
    <property type="term" value="F:nucleotidyltransferase activity"/>
    <property type="evidence" value="ECO:0007669"/>
    <property type="project" value="UniProtKB-KW"/>
</dbReference>
<keyword evidence="3" id="KW-1185">Reference proteome</keyword>
<name>A0A1W1W1S3_9FIRM</name>
<dbReference type="OrthoDB" id="9797742at2"/>
<keyword evidence="2" id="KW-0548">Nucleotidyltransferase</keyword>
<sequence>MQFNLALELKEKEIITLVGAGGKTSALMCLARELAAQDKRVIVTTTTKMLLSQAQELAEPVISPSIPELLEKVKEKLRKSNLVTCGSRIGEEGKLLGLSLEGISYLARLPVDYLLIEGDGAKGAGLKVPADHEPVIPGESTLVITVMGLKVLGKPLERPWVHRAELIPGLWNKGELPNKVTIPLTATLLGHPLGGRKGVPESSRWVILLNQAEGREEQEAGRLLAEELFRYGPERVILGALKTGAPVRQILVGAACSSTNLGIIVLAAGEARRFGATKQLLPTGELTMVQRVVSTAIQSGMGEVVVVLGHRAEKIVPLFKGYPVHLIFNPSWREGMSTSLKAGLLGLSPRVKATLVLLGDQPGVTYSVLQLLAEAYLKTGKKIVVPYYQGRRGNPVLLDRSLWREIFSLEGDKGARDLLNRYPEEVLPVQVDCAGVVEDIDTPEDYLRWLKET</sequence>
<evidence type="ECO:0000313" key="2">
    <source>
        <dbReference type="EMBL" id="SMB99579.1"/>
    </source>
</evidence>
<evidence type="ECO:0000313" key="3">
    <source>
        <dbReference type="Proteomes" id="UP000192569"/>
    </source>
</evidence>
<gene>
    <name evidence="2" type="ORF">SAMN00808754_2977</name>
</gene>
<dbReference type="InterPro" id="IPR017696">
    <property type="entry name" value="Mo_hydrolase_YgfJ"/>
</dbReference>
<reference evidence="2 3" key="1">
    <citation type="submission" date="2017-04" db="EMBL/GenBank/DDBJ databases">
        <authorList>
            <person name="Afonso C.L."/>
            <person name="Miller P.J."/>
            <person name="Scott M.A."/>
            <person name="Spackman E."/>
            <person name="Goraichik I."/>
            <person name="Dimitrov K.M."/>
            <person name="Suarez D.L."/>
            <person name="Swayne D.E."/>
        </authorList>
    </citation>
    <scope>NUCLEOTIDE SEQUENCE [LARGE SCALE GENOMIC DNA]</scope>
    <source>
        <strain evidence="2 3">ToBE</strain>
    </source>
</reference>
<dbReference type="Pfam" id="PF19842">
    <property type="entry name" value="YqeC"/>
    <property type="match status" value="1"/>
</dbReference>
<dbReference type="InterPro" id="IPR029044">
    <property type="entry name" value="Nucleotide-diphossugar_trans"/>
</dbReference>
<dbReference type="NCBIfam" id="TIGR03310">
    <property type="entry name" value="matur_MocA_YgfJ"/>
    <property type="match status" value="1"/>
</dbReference>
<dbReference type="Pfam" id="PF12804">
    <property type="entry name" value="NTP_transf_3"/>
    <property type="match status" value="1"/>
</dbReference>
<dbReference type="InterPro" id="IPR025877">
    <property type="entry name" value="MobA-like_NTP_Trfase"/>
</dbReference>
<dbReference type="Proteomes" id="UP000192569">
    <property type="component" value="Chromosome I"/>
</dbReference>
<dbReference type="Gene3D" id="3.90.550.10">
    <property type="entry name" value="Spore Coat Polysaccharide Biosynthesis Protein SpsA, Chain A"/>
    <property type="match status" value="1"/>
</dbReference>
<dbReference type="RefSeq" id="WP_084666645.1">
    <property type="nucleotide sequence ID" value="NZ_LT838272.1"/>
</dbReference>
<dbReference type="STRING" id="698762.SAMN00808754_2977"/>
<proteinExistence type="predicted"/>
<dbReference type="SUPFAM" id="SSF53448">
    <property type="entry name" value="Nucleotide-diphospho-sugar transferases"/>
    <property type="match status" value="1"/>
</dbReference>
<accession>A0A1W1W1S3</accession>
<evidence type="ECO:0000259" key="1">
    <source>
        <dbReference type="Pfam" id="PF12804"/>
    </source>
</evidence>